<evidence type="ECO:0000256" key="4">
    <source>
        <dbReference type="ARBA" id="ARBA00023136"/>
    </source>
</evidence>
<dbReference type="InterPro" id="IPR005828">
    <property type="entry name" value="MFS_sugar_transport-like"/>
</dbReference>
<dbReference type="SUPFAM" id="SSF103473">
    <property type="entry name" value="MFS general substrate transporter"/>
    <property type="match status" value="1"/>
</dbReference>
<keyword evidence="4 5" id="KW-0472">Membrane</keyword>
<accession>A0A1Y1W6D2</accession>
<organism evidence="6 7">
    <name type="scientific">Linderina pennispora</name>
    <dbReference type="NCBI Taxonomy" id="61395"/>
    <lineage>
        <taxon>Eukaryota</taxon>
        <taxon>Fungi</taxon>
        <taxon>Fungi incertae sedis</taxon>
        <taxon>Zoopagomycota</taxon>
        <taxon>Kickxellomycotina</taxon>
        <taxon>Kickxellomycetes</taxon>
        <taxon>Kickxellales</taxon>
        <taxon>Kickxellaceae</taxon>
        <taxon>Linderina</taxon>
    </lineage>
</organism>
<evidence type="ECO:0000256" key="2">
    <source>
        <dbReference type="ARBA" id="ARBA00022692"/>
    </source>
</evidence>
<feature type="transmembrane region" description="Helical" evidence="5">
    <location>
        <begin position="108"/>
        <end position="129"/>
    </location>
</feature>
<dbReference type="GO" id="GO:0016020">
    <property type="term" value="C:membrane"/>
    <property type="evidence" value="ECO:0007669"/>
    <property type="project" value="UniProtKB-SubCell"/>
</dbReference>
<reference evidence="6 7" key="1">
    <citation type="submission" date="2016-07" db="EMBL/GenBank/DDBJ databases">
        <title>Pervasive Adenine N6-methylation of Active Genes in Fungi.</title>
        <authorList>
            <consortium name="DOE Joint Genome Institute"/>
            <person name="Mondo S.J."/>
            <person name="Dannebaum R.O."/>
            <person name="Kuo R.C."/>
            <person name="Labutti K."/>
            <person name="Haridas S."/>
            <person name="Kuo A."/>
            <person name="Salamov A."/>
            <person name="Ahrendt S.R."/>
            <person name="Lipzen A."/>
            <person name="Sullivan W."/>
            <person name="Andreopoulos W.B."/>
            <person name="Clum A."/>
            <person name="Lindquist E."/>
            <person name="Daum C."/>
            <person name="Ramamoorthy G.K."/>
            <person name="Gryganskyi A."/>
            <person name="Culley D."/>
            <person name="Magnuson J.K."/>
            <person name="James T.Y."/>
            <person name="O'Malley M.A."/>
            <person name="Stajich J.E."/>
            <person name="Spatafora J.W."/>
            <person name="Visel A."/>
            <person name="Grigoriev I.V."/>
        </authorList>
    </citation>
    <scope>NUCLEOTIDE SEQUENCE [LARGE SCALE GENOMIC DNA]</scope>
    <source>
        <strain evidence="6 7">ATCC 12442</strain>
    </source>
</reference>
<dbReference type="InterPro" id="IPR036259">
    <property type="entry name" value="MFS_trans_sf"/>
</dbReference>
<dbReference type="Proteomes" id="UP000193922">
    <property type="component" value="Unassembled WGS sequence"/>
</dbReference>
<evidence type="ECO:0000256" key="3">
    <source>
        <dbReference type="ARBA" id="ARBA00022989"/>
    </source>
</evidence>
<keyword evidence="2 5" id="KW-0812">Transmembrane</keyword>
<proteinExistence type="predicted"/>
<keyword evidence="7" id="KW-1185">Reference proteome</keyword>
<dbReference type="STRING" id="61395.A0A1Y1W6D2"/>
<evidence type="ECO:0008006" key="8">
    <source>
        <dbReference type="Google" id="ProtNLM"/>
    </source>
</evidence>
<dbReference type="InterPro" id="IPR050360">
    <property type="entry name" value="MFS_Sugar_Transporters"/>
</dbReference>
<dbReference type="EMBL" id="MCFD01000008">
    <property type="protein sequence ID" value="ORX69071.1"/>
    <property type="molecule type" value="Genomic_DNA"/>
</dbReference>
<name>A0A1Y1W6D2_9FUNG</name>
<evidence type="ECO:0000313" key="6">
    <source>
        <dbReference type="EMBL" id="ORX69071.1"/>
    </source>
</evidence>
<gene>
    <name evidence="6" type="ORF">DL89DRAFT_317499</name>
</gene>
<dbReference type="PANTHER" id="PTHR48022">
    <property type="entry name" value="PLASTIDIC GLUCOSE TRANSPORTER 4"/>
    <property type="match status" value="1"/>
</dbReference>
<dbReference type="Gene3D" id="1.20.1250.20">
    <property type="entry name" value="MFS general substrate transporter like domains"/>
    <property type="match status" value="1"/>
</dbReference>
<comment type="caution">
    <text evidence="6">The sequence shown here is derived from an EMBL/GenBank/DDBJ whole genome shotgun (WGS) entry which is preliminary data.</text>
</comment>
<comment type="subcellular location">
    <subcellularLocation>
        <location evidence="1">Membrane</location>
        <topology evidence="1">Multi-pass membrane protein</topology>
    </subcellularLocation>
</comment>
<dbReference type="Pfam" id="PF00083">
    <property type="entry name" value="Sugar_tr"/>
    <property type="match status" value="1"/>
</dbReference>
<evidence type="ECO:0000256" key="1">
    <source>
        <dbReference type="ARBA" id="ARBA00004141"/>
    </source>
</evidence>
<evidence type="ECO:0000256" key="5">
    <source>
        <dbReference type="SAM" id="Phobius"/>
    </source>
</evidence>
<feature type="transmembrane region" description="Helical" evidence="5">
    <location>
        <begin position="149"/>
        <end position="169"/>
    </location>
</feature>
<feature type="transmembrane region" description="Helical" evidence="5">
    <location>
        <begin position="272"/>
        <end position="293"/>
    </location>
</feature>
<dbReference type="AlphaFoldDB" id="A0A1Y1W6D2"/>
<dbReference type="RefSeq" id="XP_040742803.1">
    <property type="nucleotide sequence ID" value="XM_040891088.1"/>
</dbReference>
<dbReference type="GO" id="GO:0005351">
    <property type="term" value="F:carbohydrate:proton symporter activity"/>
    <property type="evidence" value="ECO:0007669"/>
    <property type="project" value="TreeGrafter"/>
</dbReference>
<dbReference type="PANTHER" id="PTHR48022:SF2">
    <property type="entry name" value="PLASTIDIC GLUCOSE TRANSPORTER 4"/>
    <property type="match status" value="1"/>
</dbReference>
<dbReference type="GeneID" id="63807736"/>
<feature type="transmembrane region" description="Helical" evidence="5">
    <location>
        <begin position="181"/>
        <end position="202"/>
    </location>
</feature>
<sequence>MLANTLSLGLSRPPLWRVLFAVTGVIGVLTTLLFPVCVESPKWLVAHGRTDQAHSALARLRKNADITLELQDMIADAARQATQAEKAPKANVLDVLMGRTPDNLRHQLVVVSTVMLFQQMSGINAVIFYSTQIFNRTTHDDPSQIPTTAQILSLVISIVAAISVFAWHAPVRALRPPHSDAAVASAPWLSFSLLMVVGSYYWHQRPGHHHGVFVSPSFFNFGVGPLPWATASEMTASVRHDGHGGYRRRCQLCLYFCHRRVLPAHAGGARRLYILFLHGLQYPGLCLLLLLFARNQGL</sequence>
<keyword evidence="3 5" id="KW-1133">Transmembrane helix</keyword>
<dbReference type="OrthoDB" id="4540492at2759"/>
<feature type="transmembrane region" description="Helical" evidence="5">
    <location>
        <begin position="15"/>
        <end position="38"/>
    </location>
</feature>
<evidence type="ECO:0000313" key="7">
    <source>
        <dbReference type="Proteomes" id="UP000193922"/>
    </source>
</evidence>
<protein>
    <recommendedName>
        <fullName evidence="8">Major facilitator superfamily (MFS) profile domain-containing protein</fullName>
    </recommendedName>
</protein>